<dbReference type="Proteomes" id="UP000001055">
    <property type="component" value="Unassembled WGS sequence"/>
</dbReference>
<dbReference type="InParanoid" id="Q0UJW2"/>
<dbReference type="GeneID" id="5975177"/>
<reference evidence="2" key="1">
    <citation type="journal article" date="2007" name="Plant Cell">
        <title>Dothideomycete-plant interactions illuminated by genome sequencing and EST analysis of the wheat pathogen Stagonospora nodorum.</title>
        <authorList>
            <person name="Hane J.K."/>
            <person name="Lowe R.G."/>
            <person name="Solomon P.S."/>
            <person name="Tan K.C."/>
            <person name="Schoch C.L."/>
            <person name="Spatafora J.W."/>
            <person name="Crous P.W."/>
            <person name="Kodira C."/>
            <person name="Birren B.W."/>
            <person name="Galagan J.E."/>
            <person name="Torriani S.F."/>
            <person name="McDonald B.A."/>
            <person name="Oliver R.P."/>
        </authorList>
    </citation>
    <scope>NUCLEOTIDE SEQUENCE [LARGE SCALE GENOMIC DNA]</scope>
    <source>
        <strain evidence="2">SN15 / ATCC MYA-4574 / FGSC 10173</strain>
    </source>
</reference>
<accession>Q0UJW2</accession>
<gene>
    <name evidence="1" type="ORF">SNOG_07952</name>
</gene>
<sequence>MKLCAAFQADGGVSTEPQLAEKGLELLEADGRVPEVVAAPQGCSWEHMDNVYNCLDAMCLLGGRGALGGNVGAAGFPRQLVPVLTGGVAGCIMAGAWPK</sequence>
<evidence type="ECO:0000313" key="1">
    <source>
        <dbReference type="EMBL" id="EAT84228.1"/>
    </source>
</evidence>
<dbReference type="HOGENOM" id="CLU_2321160_0_0_1"/>
<dbReference type="EMBL" id="CH445336">
    <property type="protein sequence ID" value="EAT84228.1"/>
    <property type="molecule type" value="Genomic_DNA"/>
</dbReference>
<evidence type="ECO:0000313" key="2">
    <source>
        <dbReference type="Proteomes" id="UP000001055"/>
    </source>
</evidence>
<dbReference type="KEGG" id="pno:SNOG_07952"/>
<protein>
    <submittedName>
        <fullName evidence="1">Uncharacterized protein</fullName>
    </submittedName>
</protein>
<dbReference type="AlphaFoldDB" id="Q0UJW2"/>
<dbReference type="RefSeq" id="XP_001798279.1">
    <property type="nucleotide sequence ID" value="XM_001798227.1"/>
</dbReference>
<organism evidence="1 2">
    <name type="scientific">Phaeosphaeria nodorum (strain SN15 / ATCC MYA-4574 / FGSC 10173)</name>
    <name type="common">Glume blotch fungus</name>
    <name type="synonym">Parastagonospora nodorum</name>
    <dbReference type="NCBI Taxonomy" id="321614"/>
    <lineage>
        <taxon>Eukaryota</taxon>
        <taxon>Fungi</taxon>
        <taxon>Dikarya</taxon>
        <taxon>Ascomycota</taxon>
        <taxon>Pezizomycotina</taxon>
        <taxon>Dothideomycetes</taxon>
        <taxon>Pleosporomycetidae</taxon>
        <taxon>Pleosporales</taxon>
        <taxon>Pleosporineae</taxon>
        <taxon>Phaeosphaeriaceae</taxon>
        <taxon>Parastagonospora</taxon>
    </lineage>
</organism>
<name>Q0UJW2_PHANO</name>
<proteinExistence type="predicted"/>